<accession>A0A376B3D7</accession>
<dbReference type="Gene3D" id="1.10.10.60">
    <property type="entry name" value="Homeodomain-like"/>
    <property type="match status" value="1"/>
</dbReference>
<feature type="domain" description="DAMP1 SANT/Myb-like" evidence="10">
    <location>
        <begin position="120"/>
        <end position="200"/>
    </location>
</feature>
<dbReference type="EMBL" id="UFAJ01000031">
    <property type="protein sequence ID" value="SSD58640.1"/>
    <property type="molecule type" value="Genomic_DNA"/>
</dbReference>
<evidence type="ECO:0000256" key="5">
    <source>
        <dbReference type="ARBA" id="ARBA00023015"/>
    </source>
</evidence>
<evidence type="ECO:0000259" key="10">
    <source>
        <dbReference type="Pfam" id="PF16282"/>
    </source>
</evidence>
<evidence type="ECO:0000256" key="9">
    <source>
        <dbReference type="SAM" id="MobiDB-lite"/>
    </source>
</evidence>
<evidence type="ECO:0000256" key="3">
    <source>
        <dbReference type="ARBA" id="ARBA00019132"/>
    </source>
</evidence>
<dbReference type="PANTHER" id="PTHR12855:SF10">
    <property type="entry name" value="DNA METHYLTRANSFERASE 1-ASSOCIATED PROTEIN 1"/>
    <property type="match status" value="1"/>
</dbReference>
<comment type="subcellular location">
    <subcellularLocation>
        <location evidence="1">Nucleus</location>
    </subcellularLocation>
</comment>
<comment type="similarity">
    <text evidence="2">Belongs to the SWC4 family.</text>
</comment>
<protein>
    <recommendedName>
        <fullName evidence="3">SWR1-complex protein 4</fullName>
    </recommendedName>
</protein>
<dbReference type="GO" id="GO:0006338">
    <property type="term" value="P:chromatin remodeling"/>
    <property type="evidence" value="ECO:0007669"/>
    <property type="project" value="InterPro"/>
</dbReference>
<evidence type="ECO:0000256" key="7">
    <source>
        <dbReference type="ARBA" id="ARBA00023242"/>
    </source>
</evidence>
<dbReference type="GO" id="GO:0000812">
    <property type="term" value="C:Swr1 complex"/>
    <property type="evidence" value="ECO:0007669"/>
    <property type="project" value="TreeGrafter"/>
</dbReference>
<gene>
    <name evidence="11" type="ORF">SCODWIG_00401</name>
</gene>
<feature type="region of interest" description="Disordered" evidence="9">
    <location>
        <begin position="309"/>
        <end position="377"/>
    </location>
</feature>
<keyword evidence="4" id="KW-0156">Chromatin regulator</keyword>
<dbReference type="Proteomes" id="UP000262825">
    <property type="component" value="Unassembled WGS sequence"/>
</dbReference>
<keyword evidence="5" id="KW-0805">Transcription regulation</keyword>
<evidence type="ECO:0000256" key="1">
    <source>
        <dbReference type="ARBA" id="ARBA00004123"/>
    </source>
</evidence>
<dbReference type="GO" id="GO:0035267">
    <property type="term" value="C:NuA4 histone acetyltransferase complex"/>
    <property type="evidence" value="ECO:0007669"/>
    <property type="project" value="InterPro"/>
</dbReference>
<reference evidence="12" key="1">
    <citation type="submission" date="2018-06" db="EMBL/GenBank/DDBJ databases">
        <authorList>
            <person name="Guldener U."/>
        </authorList>
    </citation>
    <scope>NUCLEOTIDE SEQUENCE [LARGE SCALE GENOMIC DNA]</scope>
    <source>
        <strain evidence="12">UTAD17</strain>
    </source>
</reference>
<evidence type="ECO:0000313" key="11">
    <source>
        <dbReference type="EMBL" id="SSD58640.1"/>
    </source>
</evidence>
<sequence>MASSNDLFDMLNIQKKNSESPVPSSANSKKKQLTPKIPVPPMTGLQRELYSLLGDSLPPSVIHSNNIGTQFKTSFKMKTQGKPSPWTYAPFRPNEKSSFTLRHWVKGSKDLLDAESQVSMYSKFNIHYKIPQFDQQEFEKFMSEEDRKTYEFKEIQYLFDLCRLYDLKWIVILDRYDFEGKQRSVEDLKDMFYFVCRKYMQHIDPENKEILKFLDFPKEKEIERKQYLNRLLSRSSAEIAEEEALVIEAKRFEMAAKRTLAEREQLLRLLDSPTAVDDISIQQFLTSHGMTQFYNSLLADKSRKRKYDSVAENPWVKQQQQFRKQQKTRKIEDESKKEQENKKNSAKTKSQDNQENNGGSSGSNGTKRRQESEKAVQLINDPVTSLLREFNKDERKSLGIHLYENKLSPGVFLRSTKISSFKPAVQNKVQVALNELQIPTRPVMPTFDVVKKHDQLLKKITILLDLKKQVDKLEAENRIRG</sequence>
<dbReference type="VEuPathDB" id="FungiDB:SCODWIG_00401"/>
<feature type="compositionally biased region" description="Basic and acidic residues" evidence="9">
    <location>
        <begin position="329"/>
        <end position="343"/>
    </location>
</feature>
<dbReference type="AlphaFoldDB" id="A0A376B3D7"/>
<dbReference type="Pfam" id="PF16282">
    <property type="entry name" value="SANT_DAMP1_like"/>
    <property type="match status" value="1"/>
</dbReference>
<keyword evidence="7" id="KW-0539">Nucleus</keyword>
<keyword evidence="12" id="KW-1185">Reference proteome</keyword>
<dbReference type="GO" id="GO:0003714">
    <property type="term" value="F:transcription corepressor activity"/>
    <property type="evidence" value="ECO:0007669"/>
    <property type="project" value="TreeGrafter"/>
</dbReference>
<evidence type="ECO:0000256" key="2">
    <source>
        <dbReference type="ARBA" id="ARBA00006918"/>
    </source>
</evidence>
<dbReference type="InterPro" id="IPR027109">
    <property type="entry name" value="Swc4/Dmap1"/>
</dbReference>
<organism evidence="11 12">
    <name type="scientific">Saccharomycodes ludwigii</name>
    <dbReference type="NCBI Taxonomy" id="36035"/>
    <lineage>
        <taxon>Eukaryota</taxon>
        <taxon>Fungi</taxon>
        <taxon>Dikarya</taxon>
        <taxon>Ascomycota</taxon>
        <taxon>Saccharomycotina</taxon>
        <taxon>Saccharomycetes</taxon>
        <taxon>Saccharomycodales</taxon>
        <taxon>Saccharomycodaceae</taxon>
        <taxon>Saccharomycodes</taxon>
    </lineage>
</organism>
<proteinExistence type="inferred from homology"/>
<dbReference type="GO" id="GO:0006281">
    <property type="term" value="P:DNA repair"/>
    <property type="evidence" value="ECO:0007669"/>
    <property type="project" value="InterPro"/>
</dbReference>
<feature type="region of interest" description="Disordered" evidence="9">
    <location>
        <begin position="1"/>
        <end position="40"/>
    </location>
</feature>
<evidence type="ECO:0000256" key="4">
    <source>
        <dbReference type="ARBA" id="ARBA00022853"/>
    </source>
</evidence>
<name>A0A376B3D7_9ASCO</name>
<dbReference type="GO" id="GO:0000122">
    <property type="term" value="P:negative regulation of transcription by RNA polymerase II"/>
    <property type="evidence" value="ECO:0007669"/>
    <property type="project" value="TreeGrafter"/>
</dbReference>
<evidence type="ECO:0000256" key="6">
    <source>
        <dbReference type="ARBA" id="ARBA00023163"/>
    </source>
</evidence>
<dbReference type="PANTHER" id="PTHR12855">
    <property type="entry name" value="DNA METHYLTRANSFERASE 1-ASSOCIATED PROTEIN 1 FAMILY MEMBER"/>
    <property type="match status" value="1"/>
</dbReference>
<keyword evidence="6" id="KW-0804">Transcription</keyword>
<evidence type="ECO:0000256" key="8">
    <source>
        <dbReference type="ARBA" id="ARBA00025264"/>
    </source>
</evidence>
<evidence type="ECO:0000313" key="12">
    <source>
        <dbReference type="Proteomes" id="UP000262825"/>
    </source>
</evidence>
<dbReference type="OrthoDB" id="19740at2759"/>
<comment type="function">
    <text evidence="8">Component of the SWR1 complex which mediates the ATP-dependent exchange of histone H2A for the H2A variant HZT1 leading to transcriptional regulation of selected genes by chromatin remodeling. Component of the NuA4 histone acetyltransferase complex which is involved in transcriptional activation of selected genes principally by acetylation of nucleosomal histone H4 and H2A. The NuA4 complex is also involved in DNA repair.</text>
</comment>
<dbReference type="InterPro" id="IPR032563">
    <property type="entry name" value="DAMP1_SANT-like"/>
</dbReference>